<dbReference type="InterPro" id="IPR002912">
    <property type="entry name" value="ACT_dom"/>
</dbReference>
<dbReference type="RefSeq" id="WP_194703566.1">
    <property type="nucleotide sequence ID" value="NZ_JADKNH010000015.1"/>
</dbReference>
<dbReference type="PANTHER" id="PTHR43080">
    <property type="entry name" value="CBS DOMAIN-CONTAINING PROTEIN CBSX3, MITOCHONDRIAL"/>
    <property type="match status" value="1"/>
</dbReference>
<protein>
    <submittedName>
        <fullName evidence="5">CBS domain-containing protein</fullName>
    </submittedName>
</protein>
<keyword evidence="1 2" id="KW-0129">CBS domain</keyword>
<evidence type="ECO:0000256" key="1">
    <source>
        <dbReference type="ARBA" id="ARBA00023122"/>
    </source>
</evidence>
<evidence type="ECO:0000313" key="5">
    <source>
        <dbReference type="EMBL" id="MBF4695326.1"/>
    </source>
</evidence>
<evidence type="ECO:0000256" key="2">
    <source>
        <dbReference type="PROSITE-ProRule" id="PRU00703"/>
    </source>
</evidence>
<dbReference type="Pfam" id="PF00571">
    <property type="entry name" value="CBS"/>
    <property type="match status" value="2"/>
</dbReference>
<dbReference type="PROSITE" id="PS51371">
    <property type="entry name" value="CBS"/>
    <property type="match status" value="2"/>
</dbReference>
<feature type="domain" description="CBS" evidence="3">
    <location>
        <begin position="7"/>
        <end position="64"/>
    </location>
</feature>
<dbReference type="InterPro" id="IPR045865">
    <property type="entry name" value="ACT-like_dom_sf"/>
</dbReference>
<dbReference type="InterPro" id="IPR051257">
    <property type="entry name" value="Diverse_CBS-Domain"/>
</dbReference>
<evidence type="ECO:0000313" key="6">
    <source>
        <dbReference type="Proteomes" id="UP000614200"/>
    </source>
</evidence>
<keyword evidence="6" id="KW-1185">Reference proteome</keyword>
<reference evidence="5 6" key="1">
    <citation type="submission" date="2020-11" db="EMBL/GenBank/DDBJ databases">
        <title>Fusibacter basophilias sp. nov.</title>
        <authorList>
            <person name="Qiu D."/>
        </authorList>
    </citation>
    <scope>NUCLEOTIDE SEQUENCE [LARGE SCALE GENOMIC DNA]</scope>
    <source>
        <strain evidence="5 6">Q10-2</strain>
    </source>
</reference>
<name>A0ABR9ZZD7_9FIRM</name>
<dbReference type="EMBL" id="JADKNH010000015">
    <property type="protein sequence ID" value="MBF4695326.1"/>
    <property type="molecule type" value="Genomic_DNA"/>
</dbReference>
<dbReference type="Gene3D" id="3.10.580.10">
    <property type="entry name" value="CBS-domain"/>
    <property type="match status" value="1"/>
</dbReference>
<dbReference type="Proteomes" id="UP000614200">
    <property type="component" value="Unassembled WGS sequence"/>
</dbReference>
<feature type="domain" description="CBS" evidence="3">
    <location>
        <begin position="78"/>
        <end position="137"/>
    </location>
</feature>
<dbReference type="PROSITE" id="PS51671">
    <property type="entry name" value="ACT"/>
    <property type="match status" value="1"/>
</dbReference>
<dbReference type="Gene3D" id="3.30.70.260">
    <property type="match status" value="1"/>
</dbReference>
<dbReference type="CDD" id="cd02205">
    <property type="entry name" value="CBS_pair_SF"/>
    <property type="match status" value="1"/>
</dbReference>
<dbReference type="InterPro" id="IPR000644">
    <property type="entry name" value="CBS_dom"/>
</dbReference>
<sequence>MRIRAIMTPVSKLTILSPTDSAEKALELIEAKGFLSLPVAEERRFIGFLSKQFIYETYFKETQLDFNDFLKRPVAHFIHNRVACVNSNLLVEEAADIFFNNKVRFLPVVNELGEFIGILTQKSLFGVITKVYGLKDPKLSILTDDFKGTLAKITEIISKNGGNITNIALFDTEVMGIQEISVRITGQDIHVIAKKLEERGFKIREIVEGIVD</sequence>
<evidence type="ECO:0000259" key="4">
    <source>
        <dbReference type="PROSITE" id="PS51671"/>
    </source>
</evidence>
<dbReference type="InterPro" id="IPR046342">
    <property type="entry name" value="CBS_dom_sf"/>
</dbReference>
<comment type="caution">
    <text evidence="5">The sequence shown here is derived from an EMBL/GenBank/DDBJ whole genome shotgun (WGS) entry which is preliminary data.</text>
</comment>
<dbReference type="SUPFAM" id="SSF55021">
    <property type="entry name" value="ACT-like"/>
    <property type="match status" value="1"/>
</dbReference>
<dbReference type="Pfam" id="PF01842">
    <property type="entry name" value="ACT"/>
    <property type="match status" value="1"/>
</dbReference>
<dbReference type="SUPFAM" id="SSF54631">
    <property type="entry name" value="CBS-domain pair"/>
    <property type="match status" value="1"/>
</dbReference>
<dbReference type="SMART" id="SM00116">
    <property type="entry name" value="CBS"/>
    <property type="match status" value="2"/>
</dbReference>
<proteinExistence type="predicted"/>
<accession>A0ABR9ZZD7</accession>
<evidence type="ECO:0000259" key="3">
    <source>
        <dbReference type="PROSITE" id="PS51371"/>
    </source>
</evidence>
<feature type="domain" description="ACT" evidence="4">
    <location>
        <begin position="138"/>
        <end position="212"/>
    </location>
</feature>
<dbReference type="PANTHER" id="PTHR43080:SF11">
    <property type="entry name" value="CBS DOMAIN CONTAINING PROTEIN"/>
    <property type="match status" value="1"/>
</dbReference>
<organism evidence="5 6">
    <name type="scientific">Fusibacter ferrireducens</name>
    <dbReference type="NCBI Taxonomy" id="2785058"/>
    <lineage>
        <taxon>Bacteria</taxon>
        <taxon>Bacillati</taxon>
        <taxon>Bacillota</taxon>
        <taxon>Clostridia</taxon>
        <taxon>Eubacteriales</taxon>
        <taxon>Eubacteriales Family XII. Incertae Sedis</taxon>
        <taxon>Fusibacter</taxon>
    </lineage>
</organism>
<gene>
    <name evidence="5" type="ORF">ISU02_19710</name>
</gene>